<evidence type="ECO:0000256" key="4">
    <source>
        <dbReference type="ARBA" id="ARBA00022840"/>
    </source>
</evidence>
<feature type="transmembrane region" description="Helical" evidence="7">
    <location>
        <begin position="44"/>
        <end position="66"/>
    </location>
</feature>
<dbReference type="PANTHER" id="PTHR43289">
    <property type="entry name" value="MITOGEN-ACTIVATED PROTEIN KINASE KINASE KINASE 20-RELATED"/>
    <property type="match status" value="1"/>
</dbReference>
<evidence type="ECO:0000256" key="5">
    <source>
        <dbReference type="PROSITE-ProRule" id="PRU10141"/>
    </source>
</evidence>
<dbReference type="Gene3D" id="1.10.510.10">
    <property type="entry name" value="Transferase(Phosphotransferase) domain 1"/>
    <property type="match status" value="1"/>
</dbReference>
<evidence type="ECO:0000256" key="1">
    <source>
        <dbReference type="ARBA" id="ARBA00022679"/>
    </source>
</evidence>
<dbReference type="InterPro" id="IPR017441">
    <property type="entry name" value="Protein_kinase_ATP_BS"/>
</dbReference>
<dbReference type="GO" id="GO:0004674">
    <property type="term" value="F:protein serine/threonine kinase activity"/>
    <property type="evidence" value="ECO:0007669"/>
    <property type="project" value="TreeGrafter"/>
</dbReference>
<evidence type="ECO:0000313" key="10">
    <source>
        <dbReference type="Proteomes" id="UP000324479"/>
    </source>
</evidence>
<keyword evidence="1" id="KW-0808">Transferase</keyword>
<gene>
    <name evidence="9" type="ORF">FYK55_02040</name>
</gene>
<keyword evidence="2 5" id="KW-0547">Nucleotide-binding</keyword>
<dbReference type="Gene3D" id="3.30.450.20">
    <property type="entry name" value="PAS domain"/>
    <property type="match status" value="1"/>
</dbReference>
<evidence type="ECO:0000313" key="9">
    <source>
        <dbReference type="EMBL" id="KAA5547207.1"/>
    </source>
</evidence>
<dbReference type="SMART" id="SM00220">
    <property type="entry name" value="S_TKc"/>
    <property type="match status" value="1"/>
</dbReference>
<dbReference type="AlphaFoldDB" id="A0A5M6DI24"/>
<evidence type="ECO:0000256" key="7">
    <source>
        <dbReference type="SAM" id="Phobius"/>
    </source>
</evidence>
<dbReference type="InterPro" id="IPR011009">
    <property type="entry name" value="Kinase-like_dom_sf"/>
</dbReference>
<evidence type="ECO:0000256" key="6">
    <source>
        <dbReference type="SAM" id="MobiDB-lite"/>
    </source>
</evidence>
<comment type="caution">
    <text evidence="9">The sequence shown here is derived from an EMBL/GenBank/DDBJ whole genome shotgun (WGS) entry which is preliminary data.</text>
</comment>
<keyword evidence="7" id="KW-0472">Membrane</keyword>
<reference evidence="9 10" key="1">
    <citation type="submission" date="2019-08" db="EMBL/GenBank/DDBJ databases">
        <authorList>
            <person name="Dhanesh K."/>
            <person name="Kumar G."/>
            <person name="Sasikala C."/>
            <person name="Venkata Ramana C."/>
        </authorList>
    </citation>
    <scope>NUCLEOTIDE SEQUENCE [LARGE SCALE GENOMIC DNA]</scope>
    <source>
        <strain evidence="9 10">JC645</strain>
    </source>
</reference>
<feature type="region of interest" description="Disordered" evidence="6">
    <location>
        <begin position="717"/>
        <end position="760"/>
    </location>
</feature>
<sequence length="760" mass="84256">MKFVDTVFRRSSQGNRQRPAHMTWAQSSMGRSVSRASLFLRRQLWVWPIIAVLLLSAIGIGTRIAIERTMRANLASGLKTILDLETEMLETWFRDQEQIAETESKDLEIREHIYALLRNQADPTDASSVTDPETLRRQLSASLAPTISSHDYIGYFLADKTGTIVAASESSLLGRKDVPAYAEFLHRVFEGQTTVSVPFPSVVPLKTPLGELRAGQPTMYVATPILDENFQVVAALALQIRPDQEFTRIMQLGRVGESGETYAFNADGMMVSNSRFDDDLILLGLIADEPDARSLLRLQVRDPGGDITEGYRPTRRRSELPLTKMAASAIAGEQDLDLDGYNDYRGVPVVGAWTWLDKYRLGVATEVDVAQAYRPLMILQRTFWGLYLLLGIAAVAIFVFTIIVARLQREARRAAIEAKQLGQYTLQEKIGAGAMGEVYRAYHSMLRRPTAVKMLNLDLMNETSIGRFEREVQITCKLNNPHTIAIYDYGRTPEGVFYYAMEYLDGINLQTLVERYGPQPEARVIHILDQICASLYEAHSSGLVHRDVKPANIMINHRGGEPDIIKVLDFGLVKAVDENHPSDKSGAGSLTGTPLYMSPEAFQTPNAVDGRSDLYAVGAVGYFLLTGQPVFSASNIGELCNLHTTATPEAPSKRVPGSVSPELENALLSCLEKTLAQRPQTARDLADLLQRSPEAGNWSVRDADAWWRRHNRELHALAPRPLGDPGESGGPEDSRSAPTAEETFKSDITENAALDQTIDH</sequence>
<evidence type="ECO:0000259" key="8">
    <source>
        <dbReference type="PROSITE" id="PS50011"/>
    </source>
</evidence>
<feature type="binding site" evidence="5">
    <location>
        <position position="453"/>
    </location>
    <ligand>
        <name>ATP</name>
        <dbReference type="ChEBI" id="CHEBI:30616"/>
    </ligand>
</feature>
<dbReference type="Gene3D" id="3.30.200.20">
    <property type="entry name" value="Phosphorylase Kinase, domain 1"/>
    <property type="match status" value="1"/>
</dbReference>
<proteinExistence type="predicted"/>
<organism evidence="9 10">
    <name type="scientific">Roseiconus nitratireducens</name>
    <dbReference type="NCBI Taxonomy" id="2605748"/>
    <lineage>
        <taxon>Bacteria</taxon>
        <taxon>Pseudomonadati</taxon>
        <taxon>Planctomycetota</taxon>
        <taxon>Planctomycetia</taxon>
        <taxon>Pirellulales</taxon>
        <taxon>Pirellulaceae</taxon>
        <taxon>Roseiconus</taxon>
    </lineage>
</organism>
<dbReference type="InterPro" id="IPR008271">
    <property type="entry name" value="Ser/Thr_kinase_AS"/>
</dbReference>
<keyword evidence="3 9" id="KW-0418">Kinase</keyword>
<dbReference type="SUPFAM" id="SSF56112">
    <property type="entry name" value="Protein kinase-like (PK-like)"/>
    <property type="match status" value="1"/>
</dbReference>
<keyword evidence="7" id="KW-0812">Transmembrane</keyword>
<dbReference type="InterPro" id="IPR000719">
    <property type="entry name" value="Prot_kinase_dom"/>
</dbReference>
<evidence type="ECO:0000256" key="2">
    <source>
        <dbReference type="ARBA" id="ARBA00022741"/>
    </source>
</evidence>
<dbReference type="PROSITE" id="PS00108">
    <property type="entry name" value="PROTEIN_KINASE_ST"/>
    <property type="match status" value="1"/>
</dbReference>
<dbReference type="CDD" id="cd14014">
    <property type="entry name" value="STKc_PknB_like"/>
    <property type="match status" value="1"/>
</dbReference>
<name>A0A5M6DI24_9BACT</name>
<evidence type="ECO:0000256" key="3">
    <source>
        <dbReference type="ARBA" id="ARBA00022777"/>
    </source>
</evidence>
<dbReference type="PROSITE" id="PS50011">
    <property type="entry name" value="PROTEIN_KINASE_DOM"/>
    <property type="match status" value="1"/>
</dbReference>
<keyword evidence="10" id="KW-1185">Reference proteome</keyword>
<dbReference type="Pfam" id="PF00069">
    <property type="entry name" value="Pkinase"/>
    <property type="match status" value="1"/>
</dbReference>
<feature type="domain" description="Protein kinase" evidence="8">
    <location>
        <begin position="424"/>
        <end position="695"/>
    </location>
</feature>
<feature type="transmembrane region" description="Helical" evidence="7">
    <location>
        <begin position="384"/>
        <end position="405"/>
    </location>
</feature>
<dbReference type="PROSITE" id="PS00107">
    <property type="entry name" value="PROTEIN_KINASE_ATP"/>
    <property type="match status" value="1"/>
</dbReference>
<dbReference type="PANTHER" id="PTHR43289:SF6">
    <property type="entry name" value="SERINE_THREONINE-PROTEIN KINASE NEKL-3"/>
    <property type="match status" value="1"/>
</dbReference>
<keyword evidence="7" id="KW-1133">Transmembrane helix</keyword>
<protein>
    <submittedName>
        <fullName evidence="9">Protein kinase</fullName>
    </submittedName>
</protein>
<keyword evidence="4 5" id="KW-0067">ATP-binding</keyword>
<accession>A0A5M6DI24</accession>
<dbReference type="EMBL" id="VWOX01000001">
    <property type="protein sequence ID" value="KAA5547207.1"/>
    <property type="molecule type" value="Genomic_DNA"/>
</dbReference>
<dbReference type="Proteomes" id="UP000324479">
    <property type="component" value="Unassembled WGS sequence"/>
</dbReference>
<dbReference type="CDD" id="cd18773">
    <property type="entry name" value="PDC1_HK_sensor"/>
    <property type="match status" value="1"/>
</dbReference>
<dbReference type="GO" id="GO:0005524">
    <property type="term" value="F:ATP binding"/>
    <property type="evidence" value="ECO:0007669"/>
    <property type="project" value="UniProtKB-UniRule"/>
</dbReference>